<accession>A0A6H1ZFH3</accession>
<evidence type="ECO:0000313" key="3">
    <source>
        <dbReference type="EMBL" id="QJA46117.1"/>
    </source>
</evidence>
<protein>
    <recommendedName>
        <fullName evidence="5">Scaffolding protein</fullName>
    </recommendedName>
</protein>
<sequence length="211" mass="22803">MADNDDGNDPNKKVDPDGQNKDGGDGGIDPTIKALQDDPDGIARILKAKRSANAEAAELRKKLEAFESAKTDAEKKALEDQGKFKELADLSAATLKTVTEKFKLRAVLSALTIEAIKAGITDPDLVKLIDLSTAEVDDDFGVKNAAEIVVAFKEAKPDFFADADDGNDSRNFNAPDGKKPPLKTVLRSGDWKDLNRHSKVAIGLEQQSKKR</sequence>
<feature type="coiled-coil region" evidence="1">
    <location>
        <begin position="42"/>
        <end position="76"/>
    </location>
</feature>
<dbReference type="EMBL" id="MT144611">
    <property type="protein sequence ID" value="QJH95018.1"/>
    <property type="molecule type" value="Genomic_DNA"/>
</dbReference>
<evidence type="ECO:0000256" key="1">
    <source>
        <dbReference type="SAM" id="Coils"/>
    </source>
</evidence>
<feature type="compositionally biased region" description="Basic and acidic residues" evidence="2">
    <location>
        <begin position="9"/>
        <end position="24"/>
    </location>
</feature>
<feature type="region of interest" description="Disordered" evidence="2">
    <location>
        <begin position="164"/>
        <end position="186"/>
    </location>
</feature>
<reference evidence="3" key="1">
    <citation type="submission" date="2020-03" db="EMBL/GenBank/DDBJ databases">
        <title>The deep terrestrial virosphere.</title>
        <authorList>
            <person name="Holmfeldt K."/>
            <person name="Nilsson E."/>
            <person name="Simone D."/>
            <person name="Lopez-Fernandez M."/>
            <person name="Wu X."/>
            <person name="de Brujin I."/>
            <person name="Lundin D."/>
            <person name="Andersson A."/>
            <person name="Bertilsson S."/>
            <person name="Dopson M."/>
        </authorList>
    </citation>
    <scope>NUCLEOTIDE SEQUENCE</scope>
    <source>
        <strain evidence="3">TM448A00317</strain>
        <strain evidence="4">TM448B00343</strain>
    </source>
</reference>
<proteinExistence type="predicted"/>
<keyword evidence="1" id="KW-0175">Coiled coil</keyword>
<feature type="region of interest" description="Disordered" evidence="2">
    <location>
        <begin position="1"/>
        <end position="35"/>
    </location>
</feature>
<evidence type="ECO:0000313" key="4">
    <source>
        <dbReference type="EMBL" id="QJH95018.1"/>
    </source>
</evidence>
<evidence type="ECO:0000256" key="2">
    <source>
        <dbReference type="SAM" id="MobiDB-lite"/>
    </source>
</evidence>
<evidence type="ECO:0008006" key="5">
    <source>
        <dbReference type="Google" id="ProtNLM"/>
    </source>
</evidence>
<dbReference type="EMBL" id="MT144003">
    <property type="protein sequence ID" value="QJA46117.1"/>
    <property type="molecule type" value="Genomic_DNA"/>
</dbReference>
<dbReference type="Pfam" id="PF06810">
    <property type="entry name" value="Phage_scaffold"/>
    <property type="match status" value="1"/>
</dbReference>
<dbReference type="InterPro" id="IPR009636">
    <property type="entry name" value="SCAF"/>
</dbReference>
<organism evidence="3">
    <name type="scientific">viral metagenome</name>
    <dbReference type="NCBI Taxonomy" id="1070528"/>
    <lineage>
        <taxon>unclassified sequences</taxon>
        <taxon>metagenomes</taxon>
        <taxon>organismal metagenomes</taxon>
    </lineage>
</organism>
<name>A0A6H1ZFH3_9ZZZZ</name>
<dbReference type="AlphaFoldDB" id="A0A6H1ZFH3"/>
<gene>
    <name evidence="3" type="ORF">TM448A00317_0019</name>
    <name evidence="4" type="ORF">TM448B00343_0024</name>
</gene>